<organism evidence="2">
    <name type="scientific">hydrothermal vent metagenome</name>
    <dbReference type="NCBI Taxonomy" id="652676"/>
    <lineage>
        <taxon>unclassified sequences</taxon>
        <taxon>metagenomes</taxon>
        <taxon>ecological metagenomes</taxon>
    </lineage>
</organism>
<gene>
    <name evidence="2" type="ORF">MNBD_ACTINO02-2461</name>
</gene>
<dbReference type="Pfam" id="PF01458">
    <property type="entry name" value="SUFBD_core"/>
    <property type="match status" value="1"/>
</dbReference>
<dbReference type="SUPFAM" id="SSF101960">
    <property type="entry name" value="Stabilizer of iron transporter SufD"/>
    <property type="match status" value="1"/>
</dbReference>
<dbReference type="PANTHER" id="PTHR43575:SF1">
    <property type="entry name" value="PROTEIN ABCI7, CHLOROPLASTIC"/>
    <property type="match status" value="1"/>
</dbReference>
<protein>
    <submittedName>
        <fullName evidence="2">Iron-sulfur cluster assembly protein SufD</fullName>
    </submittedName>
</protein>
<accession>A0A3B0TNW2</accession>
<dbReference type="InterPro" id="IPR011542">
    <property type="entry name" value="SUF_FeS_clus_asmbl_SufD"/>
</dbReference>
<dbReference type="NCBIfam" id="TIGR01981">
    <property type="entry name" value="sufD"/>
    <property type="match status" value="1"/>
</dbReference>
<sequence>MVSLKSHPPIDPTLPTWIADLQQSAAAALADLAMPSPKLEEWRYVDLGFDVGTFGMAAKGQHSSLDIPFRSGVGALAVTDGGIAELVNELPTGVSFGSVRRSGEEYVAERFGAGIPGGRDVFTAIHQAFADDGAFLHISSGTAVAEPFTLEISATQSGMISLPHLTVVVEDNAEASAIVYFTSEEDVEAVVLSQVEVTIGKNSHFKLTVVQQWGDKTRAVADVAYTMADNATGTFTEIGLGGAYSRIRFDAKLVGNGSHMEIVGAYFGDSDQVLDYRYFLDHIGVGTTSNMFLKGAVEDDAESVFTGMIRIEEGAQKTNAHQTNRNLILSDGASAQSVPNLEILANDVRCGHGSTMGPLDKDQRYYLMSRGLDKAQADRLQVKGFFEEALVKVPHQQIRDELRIAINDKFVAAQSEGRV</sequence>
<feature type="domain" description="SUF system FeS cluster assembly SufBD core" evidence="1">
    <location>
        <begin position="156"/>
        <end position="385"/>
    </location>
</feature>
<name>A0A3B0TNW2_9ZZZZ</name>
<evidence type="ECO:0000259" key="1">
    <source>
        <dbReference type="Pfam" id="PF01458"/>
    </source>
</evidence>
<proteinExistence type="predicted"/>
<dbReference type="InterPro" id="IPR037284">
    <property type="entry name" value="SUF_FeS_clus_asmbl_SufBD_sf"/>
</dbReference>
<dbReference type="AlphaFoldDB" id="A0A3B0TNW2"/>
<dbReference type="InterPro" id="IPR055346">
    <property type="entry name" value="Fe-S_cluster_assembly_SufBD"/>
</dbReference>
<evidence type="ECO:0000313" key="2">
    <source>
        <dbReference type="EMBL" id="VAW08736.1"/>
    </source>
</evidence>
<dbReference type="GO" id="GO:0016226">
    <property type="term" value="P:iron-sulfur cluster assembly"/>
    <property type="evidence" value="ECO:0007669"/>
    <property type="project" value="InterPro"/>
</dbReference>
<dbReference type="InterPro" id="IPR000825">
    <property type="entry name" value="SUF_FeS_clus_asmbl_SufBD_core"/>
</dbReference>
<dbReference type="EMBL" id="UOEK01000487">
    <property type="protein sequence ID" value="VAW08736.1"/>
    <property type="molecule type" value="Genomic_DNA"/>
</dbReference>
<dbReference type="PANTHER" id="PTHR43575">
    <property type="entry name" value="PROTEIN ABCI7, CHLOROPLASTIC"/>
    <property type="match status" value="1"/>
</dbReference>
<reference evidence="2" key="1">
    <citation type="submission" date="2018-06" db="EMBL/GenBank/DDBJ databases">
        <authorList>
            <person name="Zhirakovskaya E."/>
        </authorList>
    </citation>
    <scope>NUCLEOTIDE SEQUENCE</scope>
</reference>